<evidence type="ECO:0000313" key="7">
    <source>
        <dbReference type="EMBL" id="ABF46333.1"/>
    </source>
</evidence>
<dbReference type="PANTHER" id="PTHR37422">
    <property type="entry name" value="TEICHURONIC ACID BIOSYNTHESIS PROTEIN TUAE"/>
    <property type="match status" value="1"/>
</dbReference>
<dbReference type="HOGENOM" id="CLU_591499_0_0_0"/>
<dbReference type="EMBL" id="CP000359">
    <property type="protein sequence ID" value="ABF46333.1"/>
    <property type="molecule type" value="Genomic_DNA"/>
</dbReference>
<evidence type="ECO:0000259" key="6">
    <source>
        <dbReference type="Pfam" id="PF04932"/>
    </source>
</evidence>
<feature type="transmembrane region" description="Helical" evidence="5">
    <location>
        <begin position="73"/>
        <end position="98"/>
    </location>
</feature>
<feature type="transmembrane region" description="Helical" evidence="5">
    <location>
        <begin position="173"/>
        <end position="193"/>
    </location>
</feature>
<comment type="subcellular location">
    <subcellularLocation>
        <location evidence="1">Membrane</location>
        <topology evidence="1">Multi-pass membrane protein</topology>
    </subcellularLocation>
</comment>
<feature type="transmembrane region" description="Helical" evidence="5">
    <location>
        <begin position="408"/>
        <end position="427"/>
    </location>
</feature>
<name>Q1IWQ1_DEIGD</name>
<dbReference type="Pfam" id="PF04932">
    <property type="entry name" value="Wzy_C"/>
    <property type="match status" value="1"/>
</dbReference>
<dbReference type="PANTHER" id="PTHR37422:SF13">
    <property type="entry name" value="LIPOPOLYSACCHARIDE BIOSYNTHESIS PROTEIN PA4999-RELATED"/>
    <property type="match status" value="1"/>
</dbReference>
<dbReference type="eggNOG" id="ENOG5033JYX">
    <property type="taxonomic scope" value="Bacteria"/>
</dbReference>
<keyword evidence="2 5" id="KW-0812">Transmembrane</keyword>
<dbReference type="InterPro" id="IPR051533">
    <property type="entry name" value="WaaL-like"/>
</dbReference>
<reference evidence="7" key="1">
    <citation type="submission" date="2006-04" db="EMBL/GenBank/DDBJ databases">
        <title>Complete sequence of chromosome of Deinococcus geothermalis DSM 11300.</title>
        <authorList>
            <consortium name="US DOE Joint Genome Institute"/>
            <person name="Copeland A."/>
            <person name="Lucas S."/>
            <person name="Lapidus A."/>
            <person name="Barry K."/>
            <person name="Detter J.C."/>
            <person name="Glavina del Rio T."/>
            <person name="Hammon N."/>
            <person name="Israni S."/>
            <person name="Dalin E."/>
            <person name="Tice H."/>
            <person name="Pitluck S."/>
            <person name="Brettin T."/>
            <person name="Bruce D."/>
            <person name="Han C."/>
            <person name="Tapia R."/>
            <person name="Saunders E."/>
            <person name="Gilna P."/>
            <person name="Schmutz J."/>
            <person name="Larimer F."/>
            <person name="Land M."/>
            <person name="Hauser L."/>
            <person name="Kyrpides N."/>
            <person name="Kim E."/>
            <person name="Daly M.J."/>
            <person name="Fredrickson J.K."/>
            <person name="Makarova K.S."/>
            <person name="Gaidamakova E.K."/>
            <person name="Zhai M."/>
            <person name="Richardson P."/>
        </authorList>
    </citation>
    <scope>NUCLEOTIDE SEQUENCE</scope>
    <source>
        <strain evidence="7">DSM 11300</strain>
    </source>
</reference>
<keyword evidence="3 5" id="KW-1133">Transmembrane helix</keyword>
<gene>
    <name evidence="7" type="ordered locus">Dgeo_2039</name>
</gene>
<keyword evidence="4 5" id="KW-0472">Membrane</keyword>
<dbReference type="KEGG" id="dge:Dgeo_2039"/>
<proteinExistence type="predicted"/>
<evidence type="ECO:0000256" key="2">
    <source>
        <dbReference type="ARBA" id="ARBA00022692"/>
    </source>
</evidence>
<keyword evidence="8" id="KW-1185">Reference proteome</keyword>
<dbReference type="AlphaFoldDB" id="Q1IWQ1"/>
<sequence>MRLLQLALALFIPLFCFALWPAASTVPQASLYPLRFWLLLGLVFFGTLGAVALQGREMTVTEYVRRHPPRLSLLGGLALLYAFWVSLSAAASPLPWIAWLGQPYSQFGALMLLLCLGGAALYARHAPVELVIRACALSTLAMFVLAAAEAVGWRPLAHLISSPRMTYPAVTVGLRQHLGGWFALMALAPAFFFRQRPRTLWFWLWLLPGLCGVALATNSAATLGVGLGLALWLLVGLLRKSWHLPLLATVGFAVSMLGLPPLITALNQALHLPAPQFKDYRSTQTLQTRLYLWQAAWRAAQARPLLGWGDETFSSEVYNHLSTQEISALLALELGLDKGYHAEPAWPGFYLINPIKKDRQFVHVIYVHPHNVWMDELYAHGFVGAFLGLLTGIVYLRKVWQQESSALLPLLVAVLPYLVFLTAWFYVVTVTPLFFLLLGTALADVTRSRPEHPDERPPLQMT</sequence>
<evidence type="ECO:0000256" key="5">
    <source>
        <dbReference type="SAM" id="Phobius"/>
    </source>
</evidence>
<feature type="transmembrane region" description="Helical" evidence="5">
    <location>
        <begin position="200"/>
        <end position="217"/>
    </location>
</feature>
<feature type="transmembrane region" description="Helical" evidence="5">
    <location>
        <begin position="104"/>
        <end position="123"/>
    </location>
</feature>
<feature type="transmembrane region" description="Helical" evidence="5">
    <location>
        <begin position="377"/>
        <end position="396"/>
    </location>
</feature>
<feature type="domain" description="O-antigen ligase-related" evidence="6">
    <location>
        <begin position="209"/>
        <end position="387"/>
    </location>
</feature>
<evidence type="ECO:0000256" key="4">
    <source>
        <dbReference type="ARBA" id="ARBA00023136"/>
    </source>
</evidence>
<dbReference type="Proteomes" id="UP000002431">
    <property type="component" value="Chromosome"/>
</dbReference>
<evidence type="ECO:0000256" key="3">
    <source>
        <dbReference type="ARBA" id="ARBA00022989"/>
    </source>
</evidence>
<feature type="transmembrane region" description="Helical" evidence="5">
    <location>
        <begin position="246"/>
        <end position="266"/>
    </location>
</feature>
<evidence type="ECO:0000256" key="1">
    <source>
        <dbReference type="ARBA" id="ARBA00004141"/>
    </source>
</evidence>
<feature type="transmembrane region" description="Helical" evidence="5">
    <location>
        <begin position="34"/>
        <end position="53"/>
    </location>
</feature>
<dbReference type="STRING" id="319795.Dgeo_2039"/>
<accession>Q1IWQ1</accession>
<dbReference type="InterPro" id="IPR007016">
    <property type="entry name" value="O-antigen_ligase-rel_domated"/>
</dbReference>
<protein>
    <submittedName>
        <fullName evidence="7">O-antigen polymerase</fullName>
    </submittedName>
</protein>
<dbReference type="GO" id="GO:0016020">
    <property type="term" value="C:membrane"/>
    <property type="evidence" value="ECO:0007669"/>
    <property type="project" value="UniProtKB-SubCell"/>
</dbReference>
<evidence type="ECO:0000313" key="8">
    <source>
        <dbReference type="Proteomes" id="UP000002431"/>
    </source>
</evidence>
<feature type="transmembrane region" description="Helical" evidence="5">
    <location>
        <begin position="223"/>
        <end position="239"/>
    </location>
</feature>
<feature type="transmembrane region" description="Helical" evidence="5">
    <location>
        <begin position="130"/>
        <end position="153"/>
    </location>
</feature>
<organism evidence="7 8">
    <name type="scientific">Deinococcus geothermalis (strain DSM 11300 / CIP 105573 / AG-3a)</name>
    <dbReference type="NCBI Taxonomy" id="319795"/>
    <lineage>
        <taxon>Bacteria</taxon>
        <taxon>Thermotogati</taxon>
        <taxon>Deinococcota</taxon>
        <taxon>Deinococci</taxon>
        <taxon>Deinococcales</taxon>
        <taxon>Deinococcaceae</taxon>
        <taxon>Deinococcus</taxon>
    </lineage>
</organism>